<dbReference type="InterPro" id="IPR042257">
    <property type="entry name" value="DGOK_C"/>
</dbReference>
<reference evidence="2" key="1">
    <citation type="submission" date="2016-11" db="EMBL/GenBank/DDBJ databases">
        <authorList>
            <person name="Varghese N."/>
            <person name="Submissions S."/>
        </authorList>
    </citation>
    <scope>NUCLEOTIDE SEQUENCE [LARGE SCALE GENOMIC DNA]</scope>
    <source>
        <strain evidence="2">DSM 17957</strain>
    </source>
</reference>
<dbReference type="InterPro" id="IPR042258">
    <property type="entry name" value="DGOK_N"/>
</dbReference>
<keyword evidence="1" id="KW-0808">Transferase</keyword>
<evidence type="ECO:0000313" key="1">
    <source>
        <dbReference type="EMBL" id="SHI87793.1"/>
    </source>
</evidence>
<proteinExistence type="predicted"/>
<sequence>MGYITIDTGTTNTRIRYIEKDSLLGSYQEQVGVRDTAITGSLENLKRTIKRGIAHCLANSHRELWDVEKIIAFGMITSNLGLIEIPHLEAPVGLKELKKGIVQKSFQEIVDVPIYFIPGVKNKVENSSPGAFMSMDMMRGEETESIGALCFTQVKGERLYISPGSHTKFVFFDENHRIKKCSTTLAGELLWALASETILAHSIPKSLISSVEREYIEAGIAAVKKHGFTKTCFLVRSMDLFSDTTPNQRVNFIAGAIGYQDLKSIAQVLEEYKPTIIVGGKRMLRELYGTILEILGYDRDKIILLEDPVVEKASSIGALKILAGG</sequence>
<gene>
    <name evidence="1" type="ORF">SAMN02745975_00789</name>
</gene>
<dbReference type="CDD" id="cd24012">
    <property type="entry name" value="ASKHA_NBD_KDGal-kinase"/>
    <property type="match status" value="1"/>
</dbReference>
<dbReference type="Gene3D" id="3.30.420.310">
    <property type="entry name" value="2-keto-3-deoxy-galactonokinase, C-terminal domain"/>
    <property type="match status" value="1"/>
</dbReference>
<dbReference type="AlphaFoldDB" id="A0A1M6EQS2"/>
<dbReference type="Proteomes" id="UP000184536">
    <property type="component" value="Unassembled WGS sequence"/>
</dbReference>
<protein>
    <submittedName>
        <fullName evidence="1">2-dehydro-3-deoxygalactonokinase</fullName>
    </submittedName>
</protein>
<keyword evidence="2" id="KW-1185">Reference proteome</keyword>
<dbReference type="STRING" id="1121919.SAMN02745975_00789"/>
<keyword evidence="1" id="KW-0418">Kinase</keyword>
<dbReference type="GO" id="GO:0008671">
    <property type="term" value="F:2-dehydro-3-deoxygalactonokinase activity"/>
    <property type="evidence" value="ECO:0007669"/>
    <property type="project" value="InterPro"/>
</dbReference>
<dbReference type="RefSeq" id="WP_110940066.1">
    <property type="nucleotide sequence ID" value="NZ_FQZV01000009.1"/>
</dbReference>
<dbReference type="GO" id="GO:0034194">
    <property type="term" value="P:D-galactonate catabolic process"/>
    <property type="evidence" value="ECO:0007669"/>
    <property type="project" value="InterPro"/>
</dbReference>
<name>A0A1M6EQS2_9FIRM</name>
<dbReference type="Pfam" id="PF05035">
    <property type="entry name" value="DGOK"/>
    <property type="match status" value="1"/>
</dbReference>
<evidence type="ECO:0000313" key="2">
    <source>
        <dbReference type="Proteomes" id="UP000184536"/>
    </source>
</evidence>
<dbReference type="InterPro" id="IPR007729">
    <property type="entry name" value="DGOK"/>
</dbReference>
<dbReference type="EMBL" id="FQZV01000009">
    <property type="protein sequence ID" value="SHI87793.1"/>
    <property type="molecule type" value="Genomic_DNA"/>
</dbReference>
<dbReference type="OrthoDB" id="256574at2"/>
<accession>A0A1M6EQS2</accession>
<organism evidence="1 2">
    <name type="scientific">Geosporobacter subterraneus DSM 17957</name>
    <dbReference type="NCBI Taxonomy" id="1121919"/>
    <lineage>
        <taxon>Bacteria</taxon>
        <taxon>Bacillati</taxon>
        <taxon>Bacillota</taxon>
        <taxon>Clostridia</taxon>
        <taxon>Peptostreptococcales</taxon>
        <taxon>Thermotaleaceae</taxon>
        <taxon>Geosporobacter</taxon>
    </lineage>
</organism>
<dbReference type="Gene3D" id="3.30.420.300">
    <property type="entry name" value="2-keto-3-deoxy-galactonokinase, substrate binding domain"/>
    <property type="match status" value="1"/>
</dbReference>